<organism evidence="1 2">
    <name type="scientific">Batillaria attramentaria</name>
    <dbReference type="NCBI Taxonomy" id="370345"/>
    <lineage>
        <taxon>Eukaryota</taxon>
        <taxon>Metazoa</taxon>
        <taxon>Spiralia</taxon>
        <taxon>Lophotrochozoa</taxon>
        <taxon>Mollusca</taxon>
        <taxon>Gastropoda</taxon>
        <taxon>Caenogastropoda</taxon>
        <taxon>Sorbeoconcha</taxon>
        <taxon>Cerithioidea</taxon>
        <taxon>Batillariidae</taxon>
        <taxon>Batillaria</taxon>
    </lineage>
</organism>
<accession>A0ABD0JEV9</accession>
<proteinExistence type="predicted"/>
<evidence type="ECO:0000313" key="1">
    <source>
        <dbReference type="EMBL" id="KAK7473365.1"/>
    </source>
</evidence>
<dbReference type="Proteomes" id="UP001519460">
    <property type="component" value="Unassembled WGS sequence"/>
</dbReference>
<protein>
    <submittedName>
        <fullName evidence="1">Uncharacterized protein</fullName>
    </submittedName>
</protein>
<dbReference type="EMBL" id="JACVVK020000473">
    <property type="protein sequence ID" value="KAK7473365.1"/>
    <property type="molecule type" value="Genomic_DNA"/>
</dbReference>
<name>A0ABD0JEV9_9CAEN</name>
<evidence type="ECO:0000313" key="2">
    <source>
        <dbReference type="Proteomes" id="UP001519460"/>
    </source>
</evidence>
<reference evidence="1 2" key="1">
    <citation type="journal article" date="2023" name="Sci. Data">
        <title>Genome assembly of the Korean intertidal mud-creeper Batillaria attramentaria.</title>
        <authorList>
            <person name="Patra A.K."/>
            <person name="Ho P.T."/>
            <person name="Jun S."/>
            <person name="Lee S.J."/>
            <person name="Kim Y."/>
            <person name="Won Y.J."/>
        </authorList>
    </citation>
    <scope>NUCLEOTIDE SEQUENCE [LARGE SCALE GENOMIC DNA]</scope>
    <source>
        <strain evidence="1">Wonlab-2016</strain>
    </source>
</reference>
<dbReference type="AlphaFoldDB" id="A0ABD0JEV9"/>
<sequence>MSDGKTSVFVDDCSAWLRFTSKTIHYLVRGDCLKYMEQSKGQYVNIMKESVAMGPHTDKDQILVLRQTHTASDPEFKCGITCTLKYPASMSPACHDVFVVEYMGTQPTRMAPHGHAKHNSDGCPSGPVRSSVCLIQHAEE</sequence>
<keyword evidence="2" id="KW-1185">Reference proteome</keyword>
<gene>
    <name evidence="1" type="ORF">BaRGS_00035413</name>
</gene>
<comment type="caution">
    <text evidence="1">The sequence shown here is derived from an EMBL/GenBank/DDBJ whole genome shotgun (WGS) entry which is preliminary data.</text>
</comment>